<dbReference type="SUPFAM" id="SSF56399">
    <property type="entry name" value="ADP-ribosylation"/>
    <property type="match status" value="1"/>
</dbReference>
<sequence length="280" mass="30933">MASAFVIGLLFTTIIKTVGSVKNGAMDMEVNSLDDQYLQCHEEMLRRVLESEGLLETELQANPKFATAWEKGKTCAKSIPGGKPEHGIAIAAYTCDKIFYVEFNRAMSSAGTNTSIYISDFQYKSLHFLLNDAGRLLGGSRKCQYVDSGSHKIQNATQIGAEVRLGHFACSSPSLLPFCNTLYLIKTCHAVNIREYSCFEDIDMLMSPSEVFLVEAVTRFDNGRVNISLTSSGMYTRHDCFFSPRSPSSTDSSGQIVSSSWLVLLSASLTLRLREIRNAL</sequence>
<dbReference type="GO" id="GO:0003950">
    <property type="term" value="F:NAD+ poly-ADP-ribosyltransferase activity"/>
    <property type="evidence" value="ECO:0007669"/>
    <property type="project" value="TreeGrafter"/>
</dbReference>
<evidence type="ECO:0000313" key="13">
    <source>
        <dbReference type="Proteomes" id="UP001221898"/>
    </source>
</evidence>
<keyword evidence="5 11" id="KW-0328">Glycosyltransferase</keyword>
<evidence type="ECO:0000256" key="5">
    <source>
        <dbReference type="ARBA" id="ARBA00022676"/>
    </source>
</evidence>
<organism evidence="12 13">
    <name type="scientific">Aldrovandia affinis</name>
    <dbReference type="NCBI Taxonomy" id="143900"/>
    <lineage>
        <taxon>Eukaryota</taxon>
        <taxon>Metazoa</taxon>
        <taxon>Chordata</taxon>
        <taxon>Craniata</taxon>
        <taxon>Vertebrata</taxon>
        <taxon>Euteleostomi</taxon>
        <taxon>Actinopterygii</taxon>
        <taxon>Neopterygii</taxon>
        <taxon>Teleostei</taxon>
        <taxon>Notacanthiformes</taxon>
        <taxon>Halosauridae</taxon>
        <taxon>Aldrovandia</taxon>
    </lineage>
</organism>
<reference evidence="12" key="1">
    <citation type="journal article" date="2023" name="Science">
        <title>Genome structures resolve the early diversification of teleost fishes.</title>
        <authorList>
            <person name="Parey E."/>
            <person name="Louis A."/>
            <person name="Montfort J."/>
            <person name="Bouchez O."/>
            <person name="Roques C."/>
            <person name="Iampietro C."/>
            <person name="Lluch J."/>
            <person name="Castinel A."/>
            <person name="Donnadieu C."/>
            <person name="Desvignes T."/>
            <person name="Floi Bucao C."/>
            <person name="Jouanno E."/>
            <person name="Wen M."/>
            <person name="Mejri S."/>
            <person name="Dirks R."/>
            <person name="Jansen H."/>
            <person name="Henkel C."/>
            <person name="Chen W.J."/>
            <person name="Zahm M."/>
            <person name="Cabau C."/>
            <person name="Klopp C."/>
            <person name="Thompson A.W."/>
            <person name="Robinson-Rechavi M."/>
            <person name="Braasch I."/>
            <person name="Lecointre G."/>
            <person name="Bobe J."/>
            <person name="Postlethwait J.H."/>
            <person name="Berthelot C."/>
            <person name="Roest Crollius H."/>
            <person name="Guiguen Y."/>
        </authorList>
    </citation>
    <scope>NUCLEOTIDE SEQUENCE</scope>
    <source>
        <strain evidence="12">NC1722</strain>
    </source>
</reference>
<dbReference type="Proteomes" id="UP001221898">
    <property type="component" value="Unassembled WGS sequence"/>
</dbReference>
<evidence type="ECO:0000256" key="10">
    <source>
        <dbReference type="ARBA" id="ARBA00047597"/>
    </source>
</evidence>
<evidence type="ECO:0000256" key="4">
    <source>
        <dbReference type="ARBA" id="ARBA00022656"/>
    </source>
</evidence>
<name>A0AAD7VZK4_9TELE</name>
<protein>
    <recommendedName>
        <fullName evidence="11">NAD(P)(+)--arginine ADP-ribosyltransferase</fullName>
        <ecNumber evidence="11">2.4.2.31</ecNumber>
    </recommendedName>
    <alternativeName>
        <fullName evidence="11">Mono(ADP-ribosyl)transferase</fullName>
    </alternativeName>
</protein>
<feature type="signal peptide" evidence="11">
    <location>
        <begin position="1"/>
        <end position="20"/>
    </location>
</feature>
<proteinExistence type="inferred from homology"/>
<dbReference type="AlphaFoldDB" id="A0AAD7VZK4"/>
<evidence type="ECO:0000256" key="1">
    <source>
        <dbReference type="ARBA" id="ARBA00004613"/>
    </source>
</evidence>
<evidence type="ECO:0000256" key="3">
    <source>
        <dbReference type="ARBA" id="ARBA00022525"/>
    </source>
</evidence>
<comment type="similarity">
    <text evidence="2 11">Belongs to the Arg-specific ADP-ribosyltransferase family.</text>
</comment>
<evidence type="ECO:0000256" key="9">
    <source>
        <dbReference type="ARBA" id="ARBA00023026"/>
    </source>
</evidence>
<comment type="subcellular location">
    <subcellularLocation>
        <location evidence="1">Secreted</location>
    </subcellularLocation>
</comment>
<keyword evidence="4" id="KW-0800">Toxin</keyword>
<dbReference type="Pfam" id="PF01129">
    <property type="entry name" value="ART"/>
    <property type="match status" value="1"/>
</dbReference>
<comment type="catalytic activity">
    <reaction evidence="10 11">
        <text>L-arginyl-[protein] + NAD(+) = N(omega)-(ADP-D-ribosyl)-L-arginyl-[protein] + nicotinamide + H(+)</text>
        <dbReference type="Rhea" id="RHEA:19149"/>
        <dbReference type="Rhea" id="RHEA-COMP:10532"/>
        <dbReference type="Rhea" id="RHEA-COMP:15087"/>
        <dbReference type="ChEBI" id="CHEBI:15378"/>
        <dbReference type="ChEBI" id="CHEBI:17154"/>
        <dbReference type="ChEBI" id="CHEBI:29965"/>
        <dbReference type="ChEBI" id="CHEBI:57540"/>
        <dbReference type="ChEBI" id="CHEBI:142554"/>
        <dbReference type="EC" id="2.4.2.31"/>
    </reaction>
</comment>
<dbReference type="EMBL" id="JAINUG010000490">
    <property type="protein sequence ID" value="KAJ8367280.1"/>
    <property type="molecule type" value="Genomic_DNA"/>
</dbReference>
<keyword evidence="7" id="KW-0548">Nucleotidyltransferase</keyword>
<dbReference type="InterPro" id="IPR000768">
    <property type="entry name" value="ART"/>
</dbReference>
<dbReference type="GO" id="GO:0016779">
    <property type="term" value="F:nucleotidyltransferase activity"/>
    <property type="evidence" value="ECO:0007669"/>
    <property type="project" value="UniProtKB-KW"/>
</dbReference>
<evidence type="ECO:0000256" key="2">
    <source>
        <dbReference type="ARBA" id="ARBA00009558"/>
    </source>
</evidence>
<dbReference type="PRINTS" id="PR00970">
    <property type="entry name" value="RIBTRNSFRASE"/>
</dbReference>
<dbReference type="PANTHER" id="PTHR10339:SF25">
    <property type="entry name" value="SECRETED EXOENZYME S"/>
    <property type="match status" value="1"/>
</dbReference>
<gene>
    <name evidence="12" type="ORF">AAFF_G00323410</name>
</gene>
<feature type="chain" id="PRO_5041778210" description="NAD(P)(+)--arginine ADP-ribosyltransferase" evidence="11">
    <location>
        <begin position="21"/>
        <end position="280"/>
    </location>
</feature>
<dbReference type="GO" id="GO:0106274">
    <property type="term" value="F:NAD+-protein-arginine ADP-ribosyltransferase activity"/>
    <property type="evidence" value="ECO:0007669"/>
    <property type="project" value="UniProtKB-EC"/>
</dbReference>
<evidence type="ECO:0000256" key="8">
    <source>
        <dbReference type="ARBA" id="ARBA00022857"/>
    </source>
</evidence>
<dbReference type="GO" id="GO:0090729">
    <property type="term" value="F:toxin activity"/>
    <property type="evidence" value="ECO:0007669"/>
    <property type="project" value="UniProtKB-KW"/>
</dbReference>
<comment type="caution">
    <text evidence="12">The sequence shown here is derived from an EMBL/GenBank/DDBJ whole genome shotgun (WGS) entry which is preliminary data.</text>
</comment>
<dbReference type="GO" id="GO:0005576">
    <property type="term" value="C:extracellular region"/>
    <property type="evidence" value="ECO:0007669"/>
    <property type="project" value="UniProtKB-SubCell"/>
</dbReference>
<evidence type="ECO:0000256" key="11">
    <source>
        <dbReference type="RuleBase" id="RU361228"/>
    </source>
</evidence>
<keyword evidence="13" id="KW-1185">Reference proteome</keyword>
<accession>A0AAD7VZK4</accession>
<keyword evidence="8 11" id="KW-0521">NADP</keyword>
<keyword evidence="6 11" id="KW-0808">Transferase</keyword>
<evidence type="ECO:0000313" key="12">
    <source>
        <dbReference type="EMBL" id="KAJ8367280.1"/>
    </source>
</evidence>
<keyword evidence="11" id="KW-0732">Signal</keyword>
<dbReference type="InterPro" id="IPR050999">
    <property type="entry name" value="ADP-ribosyltransferase_ARG"/>
</dbReference>
<evidence type="ECO:0000256" key="7">
    <source>
        <dbReference type="ARBA" id="ARBA00022695"/>
    </source>
</evidence>
<dbReference type="PANTHER" id="PTHR10339">
    <property type="entry name" value="ADP-RIBOSYLTRANSFERASE"/>
    <property type="match status" value="1"/>
</dbReference>
<dbReference type="EC" id="2.4.2.31" evidence="11"/>
<dbReference type="Gene3D" id="3.90.176.10">
    <property type="entry name" value="Toxin ADP-ribosyltransferase, Chain A, domain 1"/>
    <property type="match status" value="1"/>
</dbReference>
<keyword evidence="11" id="KW-0520">NAD</keyword>
<evidence type="ECO:0000256" key="6">
    <source>
        <dbReference type="ARBA" id="ARBA00022679"/>
    </source>
</evidence>
<keyword evidence="3" id="KW-0964">Secreted</keyword>
<keyword evidence="9" id="KW-0843">Virulence</keyword>